<dbReference type="PANTHER" id="PTHR32182:SF22">
    <property type="entry name" value="ATP-DEPENDENT ENDONUCLEASE, OLD FAMILY-RELATED"/>
    <property type="match status" value="1"/>
</dbReference>
<evidence type="ECO:0000313" key="3">
    <source>
        <dbReference type="EMBL" id="RWX52848.1"/>
    </source>
</evidence>
<comment type="caution">
    <text evidence="3">The sequence shown here is derived from an EMBL/GenBank/DDBJ whole genome shotgun (WGS) entry which is preliminary data.</text>
</comment>
<accession>A0A3S3UFR0</accession>
<dbReference type="GO" id="GO:0006302">
    <property type="term" value="P:double-strand break repair"/>
    <property type="evidence" value="ECO:0007669"/>
    <property type="project" value="TreeGrafter"/>
</dbReference>
<dbReference type="OrthoDB" id="9795565at2"/>
<dbReference type="AlphaFoldDB" id="A0A3S3UFR0"/>
<dbReference type="PANTHER" id="PTHR32182">
    <property type="entry name" value="DNA REPLICATION AND REPAIR PROTEIN RECF"/>
    <property type="match status" value="1"/>
</dbReference>
<feature type="coiled-coil region" evidence="1">
    <location>
        <begin position="407"/>
        <end position="434"/>
    </location>
</feature>
<feature type="domain" description="Protein CR006 P-loop" evidence="2">
    <location>
        <begin position="23"/>
        <end position="698"/>
    </location>
</feature>
<organism evidence="3 4">
    <name type="scientific">Photobacterium chitinilyticum</name>
    <dbReference type="NCBI Taxonomy" id="2485123"/>
    <lineage>
        <taxon>Bacteria</taxon>
        <taxon>Pseudomonadati</taxon>
        <taxon>Pseudomonadota</taxon>
        <taxon>Gammaproteobacteria</taxon>
        <taxon>Vibrionales</taxon>
        <taxon>Vibrionaceae</taxon>
        <taxon>Photobacterium</taxon>
    </lineage>
</organism>
<proteinExistence type="predicted"/>
<dbReference type="Proteomes" id="UP000287563">
    <property type="component" value="Unassembled WGS sequence"/>
</dbReference>
<dbReference type="GO" id="GO:0000731">
    <property type="term" value="P:DNA synthesis involved in DNA repair"/>
    <property type="evidence" value="ECO:0007669"/>
    <property type="project" value="TreeGrafter"/>
</dbReference>
<dbReference type="Pfam" id="PF13166">
    <property type="entry name" value="AAA_13"/>
    <property type="match status" value="1"/>
</dbReference>
<dbReference type="EMBL" id="RJLM01000024">
    <property type="protein sequence ID" value="RWX52848.1"/>
    <property type="molecule type" value="Genomic_DNA"/>
</dbReference>
<dbReference type="InterPro" id="IPR027417">
    <property type="entry name" value="P-loop_NTPase"/>
</dbReference>
<reference evidence="3 4" key="1">
    <citation type="submission" date="2018-11" db="EMBL/GenBank/DDBJ databases">
        <title>Photobacterium sp. BEI247 sp. nov., a marine bacterium isolated from Yongle Blue Hole in the South China Sea.</title>
        <authorList>
            <person name="Wang X."/>
        </authorList>
    </citation>
    <scope>NUCLEOTIDE SEQUENCE [LARGE SCALE GENOMIC DNA]</scope>
    <source>
        <strain evidence="4">BEI247</strain>
    </source>
</reference>
<evidence type="ECO:0000259" key="2">
    <source>
        <dbReference type="Pfam" id="PF13166"/>
    </source>
</evidence>
<keyword evidence="1" id="KW-0175">Coiled coil</keyword>
<dbReference type="SUPFAM" id="SSF52540">
    <property type="entry name" value="P-loop containing nucleoside triphosphate hydrolases"/>
    <property type="match status" value="1"/>
</dbReference>
<keyword evidence="4" id="KW-1185">Reference proteome</keyword>
<evidence type="ECO:0000256" key="1">
    <source>
        <dbReference type="SAM" id="Coils"/>
    </source>
</evidence>
<protein>
    <recommendedName>
        <fullName evidence="2">Protein CR006 P-loop domain-containing protein</fullName>
    </recommendedName>
</protein>
<name>A0A3S3UFR0_9GAMM</name>
<dbReference type="InterPro" id="IPR026866">
    <property type="entry name" value="CR006_AAA"/>
</dbReference>
<sequence length="730" mass="83226">MTNSINIKGVTSYHPTEAQRIDISKNNTFIFGLNGTGKSTISNFLYDQVAYPSCSLVIDGNYTPIVYNQAFVEENFVKNHEQAGVFTLSKDNADIERKISNKSKLREKLATAYRTTDAELAKANNRIKEENAKAVKEIYKKKEKIQGTALEPFLTGFKTPKLKFYEQVKKQTETEGVSIEALAKELQELNKYDGKPPSKVYLPHYPTISDEDIVLLSQPIIGSSSSQLSDFISELDNQGWVKLGKDLYLNDGQTRCPFCQKNTIDDSFQQELMKLFDKTYEGNLDKIVRIESTYKDGIETYIEELKAAFTGCSVYDPVQHDALPLIELLESEFLNNLAIISSKVKNPAISVELGSTDKRLAPINGLTSQLNETVSAIEARTNKFRETKGNIETRMWKALKHQSQDILSLEEQANDKIRKEIAALDARLSRIKAIGQTVRNKINDLRSQTSNIDETIDRINDNLKYLGVTGFEIVKSNAHENNNFFMLSRGANSGEGIFKSLSEGEKTLITFLYYIEKCNGSMSKDSEVPDSEKLIVIDDPISSLSQNYIYDIASLIQSKIIKGNRFKKVVILTHSLFFYHELLKLAPRNQEKFQAKYGLYLVSKNEYSQISTLEPKELKNDYQSLWHILKDVVNSKTDPVILPNVMRNILEYYFGFVHKKDQLSDILNKLAENEPNQGFKSFYRYINRESHSDPTNIGFMMDVQPQIYLDRFKSVFVESNDVAHYECMMQ</sequence>
<dbReference type="RefSeq" id="WP_128786543.1">
    <property type="nucleotide sequence ID" value="NZ_RJLM01000024.1"/>
</dbReference>
<evidence type="ECO:0000313" key="4">
    <source>
        <dbReference type="Proteomes" id="UP000287563"/>
    </source>
</evidence>
<dbReference type="Gene3D" id="3.40.50.300">
    <property type="entry name" value="P-loop containing nucleotide triphosphate hydrolases"/>
    <property type="match status" value="2"/>
</dbReference>
<gene>
    <name evidence="3" type="ORF">EDI28_24990</name>
</gene>